<name>A0A2M6W4X6_9BACT</name>
<dbReference type="PANTHER" id="PTHR11910">
    <property type="entry name" value="ATP SYNTHASE DELTA CHAIN"/>
    <property type="match status" value="1"/>
</dbReference>
<comment type="subcellular location">
    <subcellularLocation>
        <location evidence="1">Membrane</location>
    </subcellularLocation>
</comment>
<dbReference type="AlphaFoldDB" id="A0A2M6W4X6"/>
<keyword evidence="6" id="KW-0066">ATP synthesis</keyword>
<gene>
    <name evidence="7" type="primary">atpH</name>
    <name evidence="7" type="ORF">COU31_00755</name>
</gene>
<dbReference type="Pfam" id="PF00213">
    <property type="entry name" value="OSCP"/>
    <property type="match status" value="1"/>
</dbReference>
<dbReference type="NCBIfam" id="TIGR01145">
    <property type="entry name" value="ATP_synt_delta"/>
    <property type="match status" value="1"/>
</dbReference>
<evidence type="ECO:0000256" key="6">
    <source>
        <dbReference type="ARBA" id="ARBA00023310"/>
    </source>
</evidence>
<dbReference type="GO" id="GO:0046933">
    <property type="term" value="F:proton-transporting ATP synthase activity, rotational mechanism"/>
    <property type="evidence" value="ECO:0007669"/>
    <property type="project" value="InterPro"/>
</dbReference>
<proteinExistence type="predicted"/>
<dbReference type="Proteomes" id="UP000231183">
    <property type="component" value="Unassembled WGS sequence"/>
</dbReference>
<sequence length="128" mass="14492">MKQSNKQFAIALYEATREIKDSEIATVANNFVLLLSKAHKLKRADKIMTEFIKYAKKQEGIMDIEITGARELDKKTIEEIKKVFGERTQSVQTTNPDLIGGIVVKTENVIFDASLKTQINNLKNIFST</sequence>
<dbReference type="EMBL" id="PFBX01000005">
    <property type="protein sequence ID" value="PIT87846.1"/>
    <property type="molecule type" value="Genomic_DNA"/>
</dbReference>
<comment type="caution">
    <text evidence="7">The sequence shown here is derived from an EMBL/GenBank/DDBJ whole genome shotgun (WGS) entry which is preliminary data.</text>
</comment>
<evidence type="ECO:0000313" key="8">
    <source>
        <dbReference type="Proteomes" id="UP000231183"/>
    </source>
</evidence>
<keyword evidence="3" id="KW-0375">Hydrogen ion transport</keyword>
<reference evidence="8" key="1">
    <citation type="submission" date="2017-09" db="EMBL/GenBank/DDBJ databases">
        <title>Depth-based differentiation of microbial function through sediment-hosted aquifers and enrichment of novel symbionts in the deep terrestrial subsurface.</title>
        <authorList>
            <person name="Probst A.J."/>
            <person name="Ladd B."/>
            <person name="Jarett J.K."/>
            <person name="Geller-Mcgrath D.E."/>
            <person name="Sieber C.M.K."/>
            <person name="Emerson J.B."/>
            <person name="Anantharaman K."/>
            <person name="Thomas B.C."/>
            <person name="Malmstrom R."/>
            <person name="Stieglmeier M."/>
            <person name="Klingl A."/>
            <person name="Woyke T."/>
            <person name="Ryan C.M."/>
            <person name="Banfield J.F."/>
        </authorList>
    </citation>
    <scope>NUCLEOTIDE SEQUENCE [LARGE SCALE GENOMIC DNA]</scope>
</reference>
<dbReference type="InterPro" id="IPR000711">
    <property type="entry name" value="ATPase_OSCP/dsu"/>
</dbReference>
<keyword evidence="5" id="KW-0472">Membrane</keyword>
<evidence type="ECO:0000256" key="5">
    <source>
        <dbReference type="ARBA" id="ARBA00023136"/>
    </source>
</evidence>
<evidence type="ECO:0000256" key="3">
    <source>
        <dbReference type="ARBA" id="ARBA00022781"/>
    </source>
</evidence>
<organism evidence="7 8">
    <name type="scientific">Candidatus Magasanikbacteria bacterium CG10_big_fil_rev_8_21_14_0_10_40_10</name>
    <dbReference type="NCBI Taxonomy" id="1974648"/>
    <lineage>
        <taxon>Bacteria</taxon>
        <taxon>Candidatus Magasanikiibacteriota</taxon>
    </lineage>
</organism>
<evidence type="ECO:0000256" key="4">
    <source>
        <dbReference type="ARBA" id="ARBA00023065"/>
    </source>
</evidence>
<keyword evidence="2" id="KW-0813">Transport</keyword>
<accession>A0A2M6W4X6</accession>
<evidence type="ECO:0000313" key="7">
    <source>
        <dbReference type="EMBL" id="PIT87846.1"/>
    </source>
</evidence>
<evidence type="ECO:0000256" key="2">
    <source>
        <dbReference type="ARBA" id="ARBA00022448"/>
    </source>
</evidence>
<keyword evidence="4" id="KW-0406">Ion transport</keyword>
<dbReference type="GO" id="GO:0016020">
    <property type="term" value="C:membrane"/>
    <property type="evidence" value="ECO:0007669"/>
    <property type="project" value="UniProtKB-SubCell"/>
</dbReference>
<protein>
    <submittedName>
        <fullName evidence="7">ATP synthase F1 subunit delta</fullName>
    </submittedName>
</protein>
<evidence type="ECO:0000256" key="1">
    <source>
        <dbReference type="ARBA" id="ARBA00004370"/>
    </source>
</evidence>